<dbReference type="NCBIfam" id="NF008334">
    <property type="entry name" value="PRK11119.1"/>
    <property type="match status" value="1"/>
</dbReference>
<name>V4RI86_9HYPH</name>
<reference evidence="3 4" key="1">
    <citation type="journal article" date="2014" name="Genome Announc.">
        <title>Draft Genome Sequence of Lutibaculum baratangense Strain AMV1T, Isolated from a Mud Volcano in Andamans, India.</title>
        <authorList>
            <person name="Singh A."/>
            <person name="Sreenivas A."/>
            <person name="Sathyanarayana Reddy G."/>
            <person name="Pinnaka A.K."/>
            <person name="Shivaji S."/>
        </authorList>
    </citation>
    <scope>NUCLEOTIDE SEQUENCE [LARGE SCALE GENOMIC DNA]</scope>
    <source>
        <strain evidence="3 4">AMV1</strain>
    </source>
</reference>
<keyword evidence="4" id="KW-1185">Reference proteome</keyword>
<dbReference type="AlphaFoldDB" id="V4RI86"/>
<dbReference type="PATRIC" id="fig|631454.5.peg.2017"/>
<evidence type="ECO:0000259" key="2">
    <source>
        <dbReference type="Pfam" id="PF04069"/>
    </source>
</evidence>
<evidence type="ECO:0000313" key="4">
    <source>
        <dbReference type="Proteomes" id="UP000017819"/>
    </source>
</evidence>
<evidence type="ECO:0000313" key="3">
    <source>
        <dbReference type="EMBL" id="ESR25049.1"/>
    </source>
</evidence>
<dbReference type="SUPFAM" id="SSF53850">
    <property type="entry name" value="Periplasmic binding protein-like II"/>
    <property type="match status" value="1"/>
</dbReference>
<feature type="domain" description="ABC-type glycine betaine transport system substrate-binding" evidence="2">
    <location>
        <begin position="46"/>
        <end position="327"/>
    </location>
</feature>
<keyword evidence="1" id="KW-0732">Signal</keyword>
<gene>
    <name evidence="3" type="ORF">N177_2048</name>
</gene>
<dbReference type="STRING" id="631454.N177_2048"/>
<dbReference type="Gene3D" id="3.40.190.100">
    <property type="entry name" value="Glycine betaine-binding periplasmic protein, domain 2"/>
    <property type="match status" value="1"/>
</dbReference>
<evidence type="ECO:0000256" key="1">
    <source>
        <dbReference type="SAM" id="SignalP"/>
    </source>
</evidence>
<dbReference type="EMBL" id="AWXZ01000028">
    <property type="protein sequence ID" value="ESR25049.1"/>
    <property type="molecule type" value="Genomic_DNA"/>
</dbReference>
<dbReference type="Pfam" id="PF04069">
    <property type="entry name" value="OpuAC"/>
    <property type="match status" value="1"/>
</dbReference>
<dbReference type="GO" id="GO:0043190">
    <property type="term" value="C:ATP-binding cassette (ABC) transporter complex"/>
    <property type="evidence" value="ECO:0007669"/>
    <property type="project" value="InterPro"/>
</dbReference>
<proteinExistence type="predicted"/>
<dbReference type="GO" id="GO:0022857">
    <property type="term" value="F:transmembrane transporter activity"/>
    <property type="evidence" value="ECO:0007669"/>
    <property type="project" value="InterPro"/>
</dbReference>
<protein>
    <submittedName>
        <fullName evidence="3">L-proline glycine betaine binding ABC transporter protein ProX</fullName>
    </submittedName>
</protein>
<sequence>MKPTSLLKRSLYATTLVLLAGPLAAQELPGEGKNLKYARSDSLGANYVQDAIIIKALEEMGYDVDLSTISVAAFFQAAAQGDLHVSGDINMPQRAPAYEQVKDDVALVGEGTIIGGGTNGFVIDKATSEEHDITNVEQLKDPELAALFDTDGDGTANLVNCDPGWSCGDVVDFQLEEFGLGDTVESVRAKYEPLMGEVFTRAARGEPVFYYTWSPSWITDALVPGKDVVWLPIPYGALPEGVTAQGGHEVSGIEGCAGGQDPCRMVTGSWNWMIAANRDFLSENPAAEKLLETVRWPAETWSTWEGALNEGNSDRDIEKIAQTWIDENTDTFEGWIKEASAAGQ</sequence>
<dbReference type="eggNOG" id="COG2113">
    <property type="taxonomic scope" value="Bacteria"/>
</dbReference>
<feature type="signal peptide" evidence="1">
    <location>
        <begin position="1"/>
        <end position="25"/>
    </location>
</feature>
<feature type="chain" id="PRO_5004725699" evidence="1">
    <location>
        <begin position="26"/>
        <end position="344"/>
    </location>
</feature>
<dbReference type="InterPro" id="IPR007210">
    <property type="entry name" value="ABC_Gly_betaine_transp_sub-bd"/>
</dbReference>
<dbReference type="RefSeq" id="WP_023432178.1">
    <property type="nucleotide sequence ID" value="NZ_AWXZ01000028.1"/>
</dbReference>
<dbReference type="Proteomes" id="UP000017819">
    <property type="component" value="Unassembled WGS sequence"/>
</dbReference>
<comment type="caution">
    <text evidence="3">The sequence shown here is derived from an EMBL/GenBank/DDBJ whole genome shotgun (WGS) entry which is preliminary data.</text>
</comment>
<accession>V4RI86</accession>
<dbReference type="Gene3D" id="3.40.190.10">
    <property type="entry name" value="Periplasmic binding protein-like II"/>
    <property type="match status" value="1"/>
</dbReference>
<organism evidence="3 4">
    <name type="scientific">Lutibaculum baratangense AMV1</name>
    <dbReference type="NCBI Taxonomy" id="631454"/>
    <lineage>
        <taxon>Bacteria</taxon>
        <taxon>Pseudomonadati</taxon>
        <taxon>Pseudomonadota</taxon>
        <taxon>Alphaproteobacteria</taxon>
        <taxon>Hyphomicrobiales</taxon>
        <taxon>Tepidamorphaceae</taxon>
        <taxon>Lutibaculum</taxon>
    </lineage>
</organism>
<dbReference type="OrthoDB" id="9786266at2"/>